<accession>A0ABQ5JPK6</accession>
<feature type="domain" description="NADP-dependent oxidoreductase" evidence="1">
    <location>
        <begin position="14"/>
        <end position="267"/>
    </location>
</feature>
<name>A0ABQ5JPK6_9LACO</name>
<dbReference type="PANTHER" id="PTHR43638">
    <property type="entry name" value="OXIDOREDUCTASE, ALDO/KETO REDUCTASE FAMILY PROTEIN"/>
    <property type="match status" value="1"/>
</dbReference>
<gene>
    <name evidence="2" type="ORF">JCM31185_03250</name>
</gene>
<dbReference type="InterPro" id="IPR020471">
    <property type="entry name" value="AKR"/>
</dbReference>
<dbReference type="EMBL" id="BQXO01000001">
    <property type="protein sequence ID" value="GKT05036.1"/>
    <property type="molecule type" value="Genomic_DNA"/>
</dbReference>
<evidence type="ECO:0000313" key="3">
    <source>
        <dbReference type="Proteomes" id="UP001628078"/>
    </source>
</evidence>
<dbReference type="PANTHER" id="PTHR43638:SF3">
    <property type="entry name" value="ALDEHYDE REDUCTASE"/>
    <property type="match status" value="1"/>
</dbReference>
<dbReference type="RefSeq" id="WP_407882301.1">
    <property type="nucleotide sequence ID" value="NZ_BQXO01000001.1"/>
</dbReference>
<dbReference type="Gene3D" id="3.20.20.100">
    <property type="entry name" value="NADP-dependent oxidoreductase domain"/>
    <property type="match status" value="1"/>
</dbReference>
<dbReference type="Pfam" id="PF00248">
    <property type="entry name" value="Aldo_ket_red"/>
    <property type="match status" value="1"/>
</dbReference>
<dbReference type="Proteomes" id="UP001628078">
    <property type="component" value="Unassembled WGS sequence"/>
</dbReference>
<sequence length="282" mass="31070">MKTVRINGKQLPSIGLGTWHMGDQIGQRPQELAALQAGISAGASVIDTAEMYGNGRSEKLVGESISNMQRDSLYLISKVLPENASAKRLPQRLDRSLMALGTDYLDLYLLHWRGTIPLSETVQALEDAKQAGKIRGWGVSNFDVADLQELLSVPHGENVSANEVLFNLQNRGPLFDLLPWQQQHQLPLIAYSPIAQGDQLGGQLRQNKILQTIALAHQTSVFTIMLAWVVDHQQVLAIPQTSQRQHALVNVAAGKIQLTDQERRQLAAAFPTPTRKEPLAVL</sequence>
<dbReference type="PIRSF" id="PIRSF000097">
    <property type="entry name" value="AKR"/>
    <property type="match status" value="1"/>
</dbReference>
<organism evidence="2 3">
    <name type="scientific">Furfurilactobacillus curtus</name>
    <dbReference type="NCBI Taxonomy" id="1746200"/>
    <lineage>
        <taxon>Bacteria</taxon>
        <taxon>Bacillati</taxon>
        <taxon>Bacillota</taxon>
        <taxon>Bacilli</taxon>
        <taxon>Lactobacillales</taxon>
        <taxon>Lactobacillaceae</taxon>
        <taxon>Furfurilactobacillus</taxon>
    </lineage>
</organism>
<dbReference type="PRINTS" id="PR00069">
    <property type="entry name" value="ALDKETRDTASE"/>
</dbReference>
<evidence type="ECO:0000259" key="1">
    <source>
        <dbReference type="Pfam" id="PF00248"/>
    </source>
</evidence>
<protein>
    <recommendedName>
        <fullName evidence="1">NADP-dependent oxidoreductase domain-containing protein</fullName>
    </recommendedName>
</protein>
<evidence type="ECO:0000313" key="2">
    <source>
        <dbReference type="EMBL" id="GKT05036.1"/>
    </source>
</evidence>
<keyword evidence="3" id="KW-1185">Reference proteome</keyword>
<comment type="caution">
    <text evidence="2">The sequence shown here is derived from an EMBL/GenBank/DDBJ whole genome shotgun (WGS) entry which is preliminary data.</text>
</comment>
<dbReference type="SUPFAM" id="SSF51430">
    <property type="entry name" value="NAD(P)-linked oxidoreductase"/>
    <property type="match status" value="1"/>
</dbReference>
<dbReference type="InterPro" id="IPR036812">
    <property type="entry name" value="NAD(P)_OxRdtase_dom_sf"/>
</dbReference>
<proteinExistence type="predicted"/>
<reference evidence="2 3" key="1">
    <citation type="submission" date="2022-03" db="EMBL/GenBank/DDBJ databases">
        <title>Draft genome sequence of Furfurilactobacillus curtus JCM 31185.</title>
        <authorList>
            <person name="Suzuki S."/>
            <person name="Endo A."/>
            <person name="Kajikawa A."/>
        </authorList>
    </citation>
    <scope>NUCLEOTIDE SEQUENCE [LARGE SCALE GENOMIC DNA]</scope>
    <source>
        <strain evidence="2 3">JCM 31185</strain>
    </source>
</reference>
<dbReference type="InterPro" id="IPR023210">
    <property type="entry name" value="NADP_OxRdtase_dom"/>
</dbReference>